<reference evidence="1 2" key="1">
    <citation type="submission" date="2024-04" db="EMBL/GenBank/DDBJ databases">
        <authorList>
            <person name="Fracassetti M."/>
        </authorList>
    </citation>
    <scope>NUCLEOTIDE SEQUENCE [LARGE SCALE GENOMIC DNA]</scope>
</reference>
<evidence type="ECO:0000313" key="2">
    <source>
        <dbReference type="Proteomes" id="UP001497516"/>
    </source>
</evidence>
<dbReference type="EMBL" id="OZ034819">
    <property type="protein sequence ID" value="CAL1396367.1"/>
    <property type="molecule type" value="Genomic_DNA"/>
</dbReference>
<organism evidence="1 2">
    <name type="scientific">Linum trigynum</name>
    <dbReference type="NCBI Taxonomy" id="586398"/>
    <lineage>
        <taxon>Eukaryota</taxon>
        <taxon>Viridiplantae</taxon>
        <taxon>Streptophyta</taxon>
        <taxon>Embryophyta</taxon>
        <taxon>Tracheophyta</taxon>
        <taxon>Spermatophyta</taxon>
        <taxon>Magnoliopsida</taxon>
        <taxon>eudicotyledons</taxon>
        <taxon>Gunneridae</taxon>
        <taxon>Pentapetalae</taxon>
        <taxon>rosids</taxon>
        <taxon>fabids</taxon>
        <taxon>Malpighiales</taxon>
        <taxon>Linaceae</taxon>
        <taxon>Linum</taxon>
    </lineage>
</organism>
<accession>A0AAV2FE72</accession>
<sequence>MDGVQDRRWKILSLTIQGVLFRIHTLASSLGRTTSNRPNFVIETLRFPFTLHASTSPSFSSAVVNLASEKSLPSRVLEVRNLTDWTSSSENSTTEKSLLVVARGHSHPSHPTLGLQRLLNSLLRLRTPAAASQEQPKEAWSRGQ</sequence>
<protein>
    <submittedName>
        <fullName evidence="1">Uncharacterized protein</fullName>
    </submittedName>
</protein>
<dbReference type="Proteomes" id="UP001497516">
    <property type="component" value="Chromosome 6"/>
</dbReference>
<name>A0AAV2FE72_9ROSI</name>
<dbReference type="AlphaFoldDB" id="A0AAV2FE72"/>
<evidence type="ECO:0000313" key="1">
    <source>
        <dbReference type="EMBL" id="CAL1396367.1"/>
    </source>
</evidence>
<keyword evidence="2" id="KW-1185">Reference proteome</keyword>
<proteinExistence type="predicted"/>
<gene>
    <name evidence="1" type="ORF">LTRI10_LOCUS36740</name>
</gene>